<evidence type="ECO:0000313" key="12">
    <source>
        <dbReference type="Proteomes" id="UP000297753"/>
    </source>
</evidence>
<comment type="function">
    <text evidence="9">Part of the ABC transporter complex (TC 3.A.1.6.1) involved in sulfate/thiosulfate import.</text>
</comment>
<evidence type="ECO:0000256" key="5">
    <source>
        <dbReference type="ARBA" id="ARBA00022989"/>
    </source>
</evidence>
<sequence>MSAWKQHTVIPGFRLSLGYTLFYVGLIILLPIAALVGETLSMSASQLWTVITDEQVLASFRLSFGTALFAASMNVVFGTLVAWVLVRYSFPAKRIFDALIDLPFALPTAVAGIALVAIYGPRGLLGEGLLAVGIKVAYTPVGVTLALIFVGFPFVVRTVQPILQAFECEIEEVSASLGASRMQTVSKVIIPQLFPALLTGFSLALARGIGEYGSVIFIAGNLPYVSEITPLLVVSRLERFDYTGATAIACSMLAFSLVILMVINGLQGRLMRRYHSHSGGVV</sequence>
<dbReference type="Pfam" id="PF00528">
    <property type="entry name" value="BPD_transp_1"/>
    <property type="match status" value="1"/>
</dbReference>
<gene>
    <name evidence="11" type="primary">cysT</name>
    <name evidence="11" type="ORF">ELS82_17725</name>
</gene>
<evidence type="ECO:0000259" key="10">
    <source>
        <dbReference type="PROSITE" id="PS50928"/>
    </source>
</evidence>
<evidence type="ECO:0000256" key="3">
    <source>
        <dbReference type="ARBA" id="ARBA00022448"/>
    </source>
</evidence>
<dbReference type="PANTHER" id="PTHR30406:SF8">
    <property type="entry name" value="SULFATE TRANSPORT SYSTEM PERMEASE PROTEIN CYST"/>
    <property type="match status" value="1"/>
</dbReference>
<dbReference type="FunFam" id="1.10.3720.10:FF:000004">
    <property type="entry name" value="Sulfate transport system permease protein CysT"/>
    <property type="match status" value="1"/>
</dbReference>
<keyword evidence="7 9" id="KW-0472">Membrane</keyword>
<evidence type="ECO:0000313" key="11">
    <source>
        <dbReference type="EMBL" id="TFH90281.1"/>
    </source>
</evidence>
<dbReference type="GO" id="GO:0005886">
    <property type="term" value="C:plasma membrane"/>
    <property type="evidence" value="ECO:0007669"/>
    <property type="project" value="UniProtKB-SubCell"/>
</dbReference>
<feature type="transmembrane region" description="Helical" evidence="9">
    <location>
        <begin position="98"/>
        <end position="120"/>
    </location>
</feature>
<dbReference type="InterPro" id="IPR005667">
    <property type="entry name" value="Sulph_transpt2"/>
</dbReference>
<comment type="subunit">
    <text evidence="2">The complex is composed of two ATP-binding proteins (CysA), two transmembrane proteins (CysT and CysW) and a solute-binding protein (CysP).</text>
</comment>
<reference evidence="11 12" key="1">
    <citation type="submission" date="2019-01" db="EMBL/GenBank/DDBJ databases">
        <title>Vibrio BEI176 sp. nov, a marine bacterium isolated from China: eastern marignal seas.</title>
        <authorList>
            <person name="Li B."/>
        </authorList>
    </citation>
    <scope>NUCLEOTIDE SEQUENCE [LARGE SCALE GENOMIC DNA]</scope>
    <source>
        <strain evidence="11 12">BEI176</strain>
    </source>
</reference>
<dbReference type="InterPro" id="IPR035906">
    <property type="entry name" value="MetI-like_sf"/>
</dbReference>
<dbReference type="PANTHER" id="PTHR30406">
    <property type="entry name" value="SULFATE TRANSPORT SYSTEM PERMEASE PROTEIN"/>
    <property type="match status" value="1"/>
</dbReference>
<name>A0A4Y8WDD3_9VIBR</name>
<evidence type="ECO:0000256" key="8">
    <source>
        <dbReference type="ARBA" id="ARBA00025323"/>
    </source>
</evidence>
<dbReference type="InterPro" id="IPR000515">
    <property type="entry name" value="MetI-like"/>
</dbReference>
<evidence type="ECO:0000256" key="6">
    <source>
        <dbReference type="ARBA" id="ARBA00023032"/>
    </source>
</evidence>
<feature type="transmembrane region" description="Helical" evidence="9">
    <location>
        <begin position="196"/>
        <end position="222"/>
    </location>
</feature>
<keyword evidence="6 9" id="KW-0764">Sulfate transport</keyword>
<dbReference type="RefSeq" id="WP_134836664.1">
    <property type="nucleotide sequence ID" value="NZ_SATR01000031.1"/>
</dbReference>
<dbReference type="NCBIfam" id="TIGR00969">
    <property type="entry name" value="3a0106s02"/>
    <property type="match status" value="1"/>
</dbReference>
<evidence type="ECO:0000256" key="1">
    <source>
        <dbReference type="ARBA" id="ARBA00004651"/>
    </source>
</evidence>
<feature type="transmembrane region" description="Helical" evidence="9">
    <location>
        <begin position="242"/>
        <end position="263"/>
    </location>
</feature>
<proteinExistence type="inferred from homology"/>
<dbReference type="InterPro" id="IPR011865">
    <property type="entry name" value="CysT_permease"/>
</dbReference>
<keyword evidence="4 9" id="KW-0812">Transmembrane</keyword>
<dbReference type="SUPFAM" id="SSF161098">
    <property type="entry name" value="MetI-like"/>
    <property type="match status" value="1"/>
</dbReference>
<evidence type="ECO:0000256" key="9">
    <source>
        <dbReference type="RuleBase" id="RU366001"/>
    </source>
</evidence>
<comment type="caution">
    <text evidence="11">The sequence shown here is derived from an EMBL/GenBank/DDBJ whole genome shotgun (WGS) entry which is preliminary data.</text>
</comment>
<comment type="function">
    <text evidence="8">Part of the ABC transporter complex CysAWTP (TC 3.A.1.6.1) involved in sulfate/thiosulfate import. Probably responsible for the translocation of the substrate across the membrane.</text>
</comment>
<feature type="transmembrane region" description="Helical" evidence="9">
    <location>
        <begin position="62"/>
        <end position="86"/>
    </location>
</feature>
<evidence type="ECO:0000256" key="7">
    <source>
        <dbReference type="ARBA" id="ARBA00023136"/>
    </source>
</evidence>
<dbReference type="NCBIfam" id="TIGR02139">
    <property type="entry name" value="permease_CysT"/>
    <property type="match status" value="1"/>
</dbReference>
<feature type="transmembrane region" description="Helical" evidence="9">
    <location>
        <begin position="21"/>
        <end position="42"/>
    </location>
</feature>
<evidence type="ECO:0000256" key="2">
    <source>
        <dbReference type="ARBA" id="ARBA00011779"/>
    </source>
</evidence>
<dbReference type="AlphaFoldDB" id="A0A4Y8WDD3"/>
<organism evidence="11 12">
    <name type="scientific">Vibrio ouci</name>
    <dbReference type="NCBI Taxonomy" id="2499078"/>
    <lineage>
        <taxon>Bacteria</taxon>
        <taxon>Pseudomonadati</taxon>
        <taxon>Pseudomonadota</taxon>
        <taxon>Gammaproteobacteria</taxon>
        <taxon>Vibrionales</taxon>
        <taxon>Vibrionaceae</taxon>
        <taxon>Vibrio</taxon>
    </lineage>
</organism>
<accession>A0A4Y8WDD3</accession>
<comment type="caution">
    <text evidence="9">Lacks conserved residue(s) required for the propagation of feature annotation.</text>
</comment>
<dbReference type="OrthoDB" id="9774448at2"/>
<comment type="similarity">
    <text evidence="9">Belongs to the binding-protein-dependent transport system permease family. CysTW subfamily.</text>
</comment>
<dbReference type="CDD" id="cd06261">
    <property type="entry name" value="TM_PBP2"/>
    <property type="match status" value="1"/>
</dbReference>
<dbReference type="Gene3D" id="1.10.3720.10">
    <property type="entry name" value="MetI-like"/>
    <property type="match status" value="1"/>
</dbReference>
<protein>
    <recommendedName>
        <fullName evidence="9">Sulfate transport system permease protein CysT</fullName>
    </recommendedName>
</protein>
<evidence type="ECO:0000256" key="4">
    <source>
        <dbReference type="ARBA" id="ARBA00022692"/>
    </source>
</evidence>
<keyword evidence="3 9" id="KW-0813">Transport</keyword>
<feature type="transmembrane region" description="Helical" evidence="9">
    <location>
        <begin position="132"/>
        <end position="156"/>
    </location>
</feature>
<keyword evidence="12" id="KW-1185">Reference proteome</keyword>
<dbReference type="GO" id="GO:0015419">
    <property type="term" value="F:ABC-type sulfate transporter activity"/>
    <property type="evidence" value="ECO:0007669"/>
    <property type="project" value="UniProtKB-UniRule"/>
</dbReference>
<keyword evidence="5 9" id="KW-1133">Transmembrane helix</keyword>
<feature type="domain" description="ABC transmembrane type-1" evidence="10">
    <location>
        <begin position="60"/>
        <end position="263"/>
    </location>
</feature>
<comment type="subcellular location">
    <subcellularLocation>
        <location evidence="1">Cell membrane</location>
        <topology evidence="1">Multi-pass membrane protein</topology>
    </subcellularLocation>
</comment>
<dbReference type="PROSITE" id="PS50928">
    <property type="entry name" value="ABC_TM1"/>
    <property type="match status" value="1"/>
</dbReference>
<dbReference type="EMBL" id="SATR01000031">
    <property type="protein sequence ID" value="TFH90281.1"/>
    <property type="molecule type" value="Genomic_DNA"/>
</dbReference>
<dbReference type="Proteomes" id="UP000297753">
    <property type="component" value="Unassembled WGS sequence"/>
</dbReference>